<comment type="caution">
    <text evidence="3">The sequence shown here is derived from an EMBL/GenBank/DDBJ whole genome shotgun (WGS) entry which is preliminary data.</text>
</comment>
<dbReference type="Proteomes" id="UP000697802">
    <property type="component" value="Unassembled WGS sequence"/>
</dbReference>
<dbReference type="InterPro" id="IPR042099">
    <property type="entry name" value="ANL_N_sf"/>
</dbReference>
<dbReference type="InterPro" id="IPR000873">
    <property type="entry name" value="AMP-dep_synth/lig_dom"/>
</dbReference>
<proteinExistence type="predicted"/>
<evidence type="ECO:0008006" key="5">
    <source>
        <dbReference type="Google" id="ProtNLM"/>
    </source>
</evidence>
<dbReference type="SUPFAM" id="SSF56801">
    <property type="entry name" value="Acetyl-CoA synthetase-like"/>
    <property type="match status" value="1"/>
</dbReference>
<gene>
    <name evidence="3" type="ORF">C5471_17155</name>
</gene>
<dbReference type="Pfam" id="PF00501">
    <property type="entry name" value="AMP-binding"/>
    <property type="match status" value="1"/>
</dbReference>
<dbReference type="InterPro" id="IPR020845">
    <property type="entry name" value="AMP-binding_CS"/>
</dbReference>
<feature type="domain" description="Condensation" evidence="2">
    <location>
        <begin position="169"/>
        <end position="401"/>
    </location>
</feature>
<dbReference type="Pfam" id="PF00668">
    <property type="entry name" value="Condensation"/>
    <property type="match status" value="1"/>
</dbReference>
<dbReference type="EMBL" id="PUJU01000041">
    <property type="protein sequence ID" value="NHB89327.1"/>
    <property type="molecule type" value="Genomic_DNA"/>
</dbReference>
<dbReference type="Gene3D" id="3.40.50.12780">
    <property type="entry name" value="N-terminal domain of ligase-like"/>
    <property type="match status" value="1"/>
</dbReference>
<dbReference type="Gene3D" id="3.30.559.10">
    <property type="entry name" value="Chloramphenicol acetyltransferase-like domain"/>
    <property type="match status" value="1"/>
</dbReference>
<dbReference type="InterPro" id="IPR001242">
    <property type="entry name" value="Condensation_dom"/>
</dbReference>
<reference evidence="3 4" key="1">
    <citation type="submission" date="2018-02" db="EMBL/GenBank/DDBJ databases">
        <authorList>
            <person name="Machado R.A."/>
        </authorList>
    </citation>
    <scope>NUCLEOTIDE SEQUENCE [LARGE SCALE GENOMIC DNA]</scope>
    <source>
        <strain evidence="3 4">T327</strain>
    </source>
</reference>
<sequence>MYEMSISQFGIDKHVKSVNPDDYTITAYYEVKTDMAIKEYKACLTAILNDNKLITCNIENRFFIPNRSQEECYTVGISHNRKDAEAKCFSYSLYPKSLRKIAIELTPSCSGLYIFIRASHIYFDGMGCVNLLSQALKKDNETVKNEILALEAFVKHEKEKEYSDNYIIRLDRFLKEIKIFNQERLRTAHLNYEKKWKALSCYYALDNTQAEYVKNLANIMNVTTFVVFGGLLSKLITHCFCLNRFILGSTVTTRNSLELLHAHGSYTNIIPILMDTSKSISNSDMIKEFNNSWCHSVNYLDISMRSIISKMDESDLFDPSRHPLFDISYNYVAKPHCDKIEPQRIIVENNKYGLDLEVCEIGDGFEIYLNISYDVFSCEHINYIHKEFHQGLDSIIHKQSEKQFIEVNDAYWAKKMNGPSISNINIYEEMLETTKESKNFIYHNGGSINHHEFMKKVNLQMQWIMENCGSESTLVLAIDNKFTYFQLMTACLYLGRPFTPVHSNVPKERFDYIVASIGNATIITDMEERRSKDVLIFSNSQCESYDFDENLIYDFNISESDAYIIFTSGSTGNPKGVRVNRIGLNNHLLSKADVVKFCDGDLYIQSSPISFDIHIWQFFIALFKGIDVYLMDNEQSGNPYYFIEISRQYKNVHLEMTPLQTEFILNSHYDELIVLADNIRSFMITGEKLNASIFRKLSEIIPENKIINAYGPAECTDDVLHYKGWSHSSDYPIGYPIRNTRISLANGDRSIKRPYVVGELCVNGICVSNGYIGITDSSSFSINGDERQYRTGDHCYFDVEGAFHYVGRKDSQIKIAGNRIDLKEIDSLLYMDKKIKLAQSFVIEKKGINFIGTAYVADTDVDADYIRSLLYDHLPCYMIPKEFFPVEELPRTINGKFDKDFFFQKLNRSNNDEAEDIFDSCWKLVLGLEKIDQNGSFFDFGNSVDVIVFSSELKKKGVKISVENIYKLRSYSSLRKCFYGKM</sequence>
<dbReference type="PANTHER" id="PTHR45527">
    <property type="entry name" value="NONRIBOSOMAL PEPTIDE SYNTHETASE"/>
    <property type="match status" value="1"/>
</dbReference>
<dbReference type="InterPro" id="IPR045851">
    <property type="entry name" value="AMP-bd_C_sf"/>
</dbReference>
<name>A0ABX0GJG3_9GAMM</name>
<dbReference type="Gene3D" id="3.30.300.30">
    <property type="match status" value="1"/>
</dbReference>
<protein>
    <recommendedName>
        <fullName evidence="5">Carrier domain-containing protein</fullName>
    </recommendedName>
</protein>
<keyword evidence="4" id="KW-1185">Reference proteome</keyword>
<organism evidence="3 4">
    <name type="scientific">Photorhabdus tasmaniensis</name>
    <dbReference type="NCBI Taxonomy" id="1004159"/>
    <lineage>
        <taxon>Bacteria</taxon>
        <taxon>Pseudomonadati</taxon>
        <taxon>Pseudomonadota</taxon>
        <taxon>Gammaproteobacteria</taxon>
        <taxon>Enterobacterales</taxon>
        <taxon>Morganellaceae</taxon>
        <taxon>Photorhabdus</taxon>
    </lineage>
</organism>
<dbReference type="Gene3D" id="3.30.559.30">
    <property type="entry name" value="Nonribosomal peptide synthetase, condensation domain"/>
    <property type="match status" value="1"/>
</dbReference>
<dbReference type="PROSITE" id="PS00455">
    <property type="entry name" value="AMP_BINDING"/>
    <property type="match status" value="1"/>
</dbReference>
<dbReference type="RefSeq" id="WP_133816442.1">
    <property type="nucleotide sequence ID" value="NZ_CAWPIF010000041.1"/>
</dbReference>
<evidence type="ECO:0000313" key="4">
    <source>
        <dbReference type="Proteomes" id="UP000697802"/>
    </source>
</evidence>
<feature type="domain" description="AMP-dependent synthetase/ligase" evidence="1">
    <location>
        <begin position="434"/>
        <end position="771"/>
    </location>
</feature>
<accession>A0ABX0GJG3</accession>
<dbReference type="InterPro" id="IPR023213">
    <property type="entry name" value="CAT-like_dom_sf"/>
</dbReference>
<dbReference type="PANTHER" id="PTHR45527:SF1">
    <property type="entry name" value="FATTY ACID SYNTHASE"/>
    <property type="match status" value="1"/>
</dbReference>
<dbReference type="SUPFAM" id="SSF52777">
    <property type="entry name" value="CoA-dependent acyltransferases"/>
    <property type="match status" value="1"/>
</dbReference>
<evidence type="ECO:0000259" key="2">
    <source>
        <dbReference type="Pfam" id="PF00668"/>
    </source>
</evidence>
<evidence type="ECO:0000313" key="3">
    <source>
        <dbReference type="EMBL" id="NHB89327.1"/>
    </source>
</evidence>
<evidence type="ECO:0000259" key="1">
    <source>
        <dbReference type="Pfam" id="PF00501"/>
    </source>
</evidence>